<dbReference type="GO" id="GO:0003677">
    <property type="term" value="F:DNA binding"/>
    <property type="evidence" value="ECO:0007669"/>
    <property type="project" value="UniProtKB-KW"/>
</dbReference>
<name>A0AAU7BEY3_9PSED</name>
<dbReference type="InterPro" id="IPR010534">
    <property type="entry name" value="Phage_933W_GpQ"/>
</dbReference>
<evidence type="ECO:0000256" key="3">
    <source>
        <dbReference type="ARBA" id="ARBA00023125"/>
    </source>
</evidence>
<dbReference type="GO" id="GO:0060567">
    <property type="term" value="P:negative regulation of termination of DNA-templated transcription"/>
    <property type="evidence" value="ECO:0007669"/>
    <property type="project" value="InterPro"/>
</dbReference>
<keyword evidence="4" id="KW-0804">Transcription</keyword>
<organism evidence="5">
    <name type="scientific">Pseudomonas sp. 13.2</name>
    <dbReference type="NCBI Taxonomy" id="3144665"/>
    <lineage>
        <taxon>Bacteria</taxon>
        <taxon>Pseudomonadati</taxon>
        <taxon>Pseudomonadota</taxon>
        <taxon>Gammaproteobacteria</taxon>
        <taxon>Pseudomonadales</taxon>
        <taxon>Pseudomonadaceae</taxon>
        <taxon>Pseudomonas</taxon>
    </lineage>
</organism>
<evidence type="ECO:0000256" key="4">
    <source>
        <dbReference type="ARBA" id="ARBA00023163"/>
    </source>
</evidence>
<reference evidence="5" key="2">
    <citation type="submission" date="2024-05" db="EMBL/GenBank/DDBJ databases">
        <authorList>
            <person name="Mellies J."/>
            <person name="Newton I."/>
        </authorList>
    </citation>
    <scope>NUCLEOTIDE SEQUENCE</scope>
    <source>
        <strain evidence="5">13.2</strain>
    </source>
</reference>
<dbReference type="Pfam" id="PF06530">
    <property type="entry name" value="Phage_antitermQ"/>
    <property type="match status" value="1"/>
</dbReference>
<evidence type="ECO:0000256" key="1">
    <source>
        <dbReference type="ARBA" id="ARBA00010234"/>
    </source>
</evidence>
<sequence length="127" mass="14302">MNTRKPIRLPLGDTEQMLEQWGLWRMDGMGVPSYVSPAWALMRDATPSKSKGYAITDELAMAVDGAVARLCARDKQMGDFIWLYYGSKWPAKRIGIKYKMSEASARQLIKTGVGWIDCALDRLREAA</sequence>
<accession>A0AAU7BEY3</accession>
<keyword evidence="3" id="KW-0238">DNA-binding</keyword>
<dbReference type="AlphaFoldDB" id="A0AAU7BEY3"/>
<proteinExistence type="inferred from homology"/>
<keyword evidence="2" id="KW-0805">Transcription regulation</keyword>
<evidence type="ECO:0000256" key="2">
    <source>
        <dbReference type="ARBA" id="ARBA00023015"/>
    </source>
</evidence>
<protein>
    <submittedName>
        <fullName evidence="5">Antiterminator Q family protein</fullName>
    </submittedName>
</protein>
<evidence type="ECO:0000313" key="5">
    <source>
        <dbReference type="EMBL" id="XBG31102.1"/>
    </source>
</evidence>
<dbReference type="EMBL" id="CP157179">
    <property type="protein sequence ID" value="XBG31102.1"/>
    <property type="molecule type" value="Genomic_DNA"/>
</dbReference>
<comment type="similarity">
    <text evidence="1">Belongs to the phage antitermination Q type 1 family.</text>
</comment>
<reference evidence="5" key="1">
    <citation type="journal article" date="2019" name="Microbiol. Resour. Announc.">
        <title>Draft Genome Sequences of Five Environmental Bacterial Isolates That Degrade Polyethylene Terephthalate Plastic.</title>
        <authorList>
            <person name="Leon-Zayas R."/>
            <person name="Roberts C."/>
            <person name="Vague M."/>
            <person name="Mellies J.L."/>
        </authorList>
    </citation>
    <scope>NUCLEOTIDE SEQUENCE</scope>
    <source>
        <strain evidence="5">13.2</strain>
    </source>
</reference>
<gene>
    <name evidence="5" type="ORF">ABH853_22045</name>
</gene>